<keyword evidence="3" id="KW-1185">Reference proteome</keyword>
<reference evidence="2 3" key="1">
    <citation type="submission" date="2019-02" db="EMBL/GenBank/DDBJ databases">
        <title>Genomic Encyclopedia of Type Strains, Phase IV (KMG-IV): sequencing the most valuable type-strain genomes for metagenomic binning, comparative biology and taxonomic classification.</title>
        <authorList>
            <person name="Goeker M."/>
        </authorList>
    </citation>
    <scope>NUCLEOTIDE SEQUENCE [LARGE SCALE GENOMIC DNA]</scope>
    <source>
        <strain evidence="2 3">DSM 10617</strain>
    </source>
</reference>
<feature type="domain" description="HTH cro/C1-type" evidence="1">
    <location>
        <begin position="82"/>
        <end position="134"/>
    </location>
</feature>
<proteinExistence type="predicted"/>
<dbReference type="PROSITE" id="PS50943">
    <property type="entry name" value="HTH_CROC1"/>
    <property type="match status" value="1"/>
</dbReference>
<dbReference type="OrthoDB" id="9796786at2"/>
<dbReference type="Proteomes" id="UP000293433">
    <property type="component" value="Unassembled WGS sequence"/>
</dbReference>
<protein>
    <submittedName>
        <fullName evidence="2">HTH-type transcriptional regulator/antitoxin HigA</fullName>
    </submittedName>
</protein>
<dbReference type="InterPro" id="IPR001387">
    <property type="entry name" value="Cro/C1-type_HTH"/>
</dbReference>
<dbReference type="PANTHER" id="PTHR40455:SF1">
    <property type="entry name" value="ANTITOXIN HIGA"/>
    <property type="match status" value="1"/>
</dbReference>
<dbReference type="SUPFAM" id="SSF47413">
    <property type="entry name" value="lambda repressor-like DNA-binding domains"/>
    <property type="match status" value="1"/>
</dbReference>
<dbReference type="AlphaFoldDB" id="A0A4Q7LK23"/>
<dbReference type="InterPro" id="IPR010982">
    <property type="entry name" value="Lambda_DNA-bd_dom_sf"/>
</dbReference>
<accession>A0A4Q7LK23</accession>
<comment type="caution">
    <text evidence="2">The sequence shown here is derived from an EMBL/GenBank/DDBJ whole genome shotgun (WGS) entry which is preliminary data.</text>
</comment>
<dbReference type="PANTHER" id="PTHR40455">
    <property type="entry name" value="ANTITOXIN HIGA"/>
    <property type="match status" value="1"/>
</dbReference>
<organism evidence="2 3">
    <name type="scientific">Sphaerotilus mobilis</name>
    <dbReference type="NCBI Taxonomy" id="47994"/>
    <lineage>
        <taxon>Bacteria</taxon>
        <taxon>Pseudomonadati</taxon>
        <taxon>Pseudomonadota</taxon>
        <taxon>Betaproteobacteria</taxon>
        <taxon>Burkholderiales</taxon>
        <taxon>Sphaerotilaceae</taxon>
        <taxon>Sphaerotilus</taxon>
    </lineage>
</organism>
<evidence type="ECO:0000313" key="3">
    <source>
        <dbReference type="Proteomes" id="UP000293433"/>
    </source>
</evidence>
<evidence type="ECO:0000259" key="1">
    <source>
        <dbReference type="PROSITE" id="PS50943"/>
    </source>
</evidence>
<dbReference type="EMBL" id="SGWV01000009">
    <property type="protein sequence ID" value="RZS54744.1"/>
    <property type="molecule type" value="Genomic_DNA"/>
</dbReference>
<dbReference type="GO" id="GO:0001046">
    <property type="term" value="F:core promoter sequence-specific DNA binding"/>
    <property type="evidence" value="ECO:0007669"/>
    <property type="project" value="TreeGrafter"/>
</dbReference>
<evidence type="ECO:0000313" key="2">
    <source>
        <dbReference type="EMBL" id="RZS54744.1"/>
    </source>
</evidence>
<dbReference type="InterPro" id="IPR039060">
    <property type="entry name" value="Antitox_HigA"/>
</dbReference>
<dbReference type="SMART" id="SM00530">
    <property type="entry name" value="HTH_XRE"/>
    <property type="match status" value="1"/>
</dbReference>
<sequence length="136" mass="14452">MNVQDISSHWVALHEALGVGAPLVDEAAYLALLAQVDAMVDATGGNDAHPLWGLIGVAGDRIREFEARHHPWPDTSTPAQVLASLMQDHGLTQGQLPEVGSQGVVSEVLAGKRSLNLRQIKALAARFSVPMDVFVG</sequence>
<gene>
    <name evidence="2" type="ORF">EV685_2227</name>
</gene>
<dbReference type="RefSeq" id="WP_130482068.1">
    <property type="nucleotide sequence ID" value="NZ_SGWV01000009.1"/>
</dbReference>
<name>A0A4Q7LK23_9BURK</name>
<dbReference type="GO" id="GO:0006355">
    <property type="term" value="P:regulation of DNA-templated transcription"/>
    <property type="evidence" value="ECO:0007669"/>
    <property type="project" value="InterPro"/>
</dbReference>